<name>A0A9P5RPL5_9FUNG</name>
<evidence type="ECO:0000313" key="3">
    <source>
        <dbReference type="Proteomes" id="UP000748756"/>
    </source>
</evidence>
<feature type="compositionally biased region" description="Low complexity" evidence="1">
    <location>
        <begin position="20"/>
        <end position="39"/>
    </location>
</feature>
<dbReference type="PANTHER" id="PTHR40788:SF2">
    <property type="entry name" value="CLR5 DOMAIN-CONTAINING PROTEIN"/>
    <property type="match status" value="1"/>
</dbReference>
<dbReference type="Proteomes" id="UP000748756">
    <property type="component" value="Unassembled WGS sequence"/>
</dbReference>
<evidence type="ECO:0000313" key="2">
    <source>
        <dbReference type="EMBL" id="KAF9139633.1"/>
    </source>
</evidence>
<feature type="region of interest" description="Disordered" evidence="1">
    <location>
        <begin position="654"/>
        <end position="736"/>
    </location>
</feature>
<dbReference type="AlphaFoldDB" id="A0A9P5RPL5"/>
<evidence type="ECO:0000256" key="1">
    <source>
        <dbReference type="SAM" id="MobiDB-lite"/>
    </source>
</evidence>
<feature type="compositionally biased region" description="Basic and acidic residues" evidence="1">
    <location>
        <begin position="667"/>
        <end position="703"/>
    </location>
</feature>
<dbReference type="EMBL" id="JAAAUQ010001372">
    <property type="protein sequence ID" value="KAF9139633.1"/>
    <property type="molecule type" value="Genomic_DNA"/>
</dbReference>
<sequence>MDSLPPEFLRLMQQGMANSNGQAAANGSAGSSPWSNPSSFFDNISLPKPSSFPTPDEVRKEARKRVTKIFKDWTLLNRIVQRQEATIQKRWLKKTREQRKNSLLSAWPNMSASHRPDMEAFFREKSRSATAFREAYLWPHINQEDLLKPKLFLIFLNARARNFPSAFSAADHKSFRFATTSGRVTAAFLNEYTMMFTGRNTPETYGQLYSWDDHPDAASWLFSERGVHPGYGLQILEVQERVYHFLLECCLQILHDMPRESLMLDDSPIEPEPPALSIVEGRSNSLAAVAAMTPYRLPASLNLTRLQDLVAAKRSATEDHIWSLREDPGYFADFVLDMKEHRQELLPDIKGRQHSLMRPHPSKRFWDRVAGGVIAEAYFYLEIWNDLHSQIGKVMSLQRKHEGAIKYDDDLPNELLEAFLELEFSLSQYAKGPIQALKTIVVASPPLRASFVRLPEEGNSSIIQVVQKPGSTWDKTQSRLMWLFQTLWDEQQRHLCGLYPILDEMERLVENDPKARNFFSSRVASMVADLSLISECQRQISLYEPWASSFETEAVSRQDKLKAKYIQRTSRMQELDIALKQISLADADPSDGKFFYPVEKRRTKENTEAMQKAERTLDTFWEKLDKYILQKIDVSRHGALMHLLSDHRILHRTPNWVQPDPTLPPTDRQKENRLEESDKPLSRLFFDNEHRTQSKVDSGDKAPQKIKVKTRGVALTTPSPDEPSHPPGAPQSVDTQPTFTVDKRALKVFSTLFYKPSSSAQPGEIPWNDFLHAMSATGFAIEKLYGSVWHFMPSKLDVERSIQFHEPHPTSKIPFKTARRFGRRLFRAYGWRGDMFKQDNAQ</sequence>
<accession>A0A9P5RPL5</accession>
<proteinExistence type="predicted"/>
<protein>
    <submittedName>
        <fullName evidence="2">Uncharacterized protein</fullName>
    </submittedName>
</protein>
<feature type="region of interest" description="Disordered" evidence="1">
    <location>
        <begin position="20"/>
        <end position="40"/>
    </location>
</feature>
<dbReference type="OrthoDB" id="2922289at2759"/>
<dbReference type="PANTHER" id="PTHR40788">
    <property type="entry name" value="CLR5 DOMAIN-CONTAINING PROTEIN-RELATED"/>
    <property type="match status" value="1"/>
</dbReference>
<organism evidence="2 3">
    <name type="scientific">Linnemannia schmuckeri</name>
    <dbReference type="NCBI Taxonomy" id="64567"/>
    <lineage>
        <taxon>Eukaryota</taxon>
        <taxon>Fungi</taxon>
        <taxon>Fungi incertae sedis</taxon>
        <taxon>Mucoromycota</taxon>
        <taxon>Mortierellomycotina</taxon>
        <taxon>Mortierellomycetes</taxon>
        <taxon>Mortierellales</taxon>
        <taxon>Mortierellaceae</taxon>
        <taxon>Linnemannia</taxon>
    </lineage>
</organism>
<keyword evidence="3" id="KW-1185">Reference proteome</keyword>
<reference evidence="2" key="1">
    <citation type="journal article" date="2020" name="Fungal Divers.">
        <title>Resolving the Mortierellaceae phylogeny through synthesis of multi-gene phylogenetics and phylogenomics.</title>
        <authorList>
            <person name="Vandepol N."/>
            <person name="Liber J."/>
            <person name="Desiro A."/>
            <person name="Na H."/>
            <person name="Kennedy M."/>
            <person name="Barry K."/>
            <person name="Grigoriev I.V."/>
            <person name="Miller A.N."/>
            <person name="O'Donnell K."/>
            <person name="Stajich J.E."/>
            <person name="Bonito G."/>
        </authorList>
    </citation>
    <scope>NUCLEOTIDE SEQUENCE</scope>
    <source>
        <strain evidence="2">NRRL 6426</strain>
    </source>
</reference>
<gene>
    <name evidence="2" type="ORF">BG015_001955</name>
</gene>
<comment type="caution">
    <text evidence="2">The sequence shown here is derived from an EMBL/GenBank/DDBJ whole genome shotgun (WGS) entry which is preliminary data.</text>
</comment>